<dbReference type="SMART" id="SM01173">
    <property type="entry name" value="DUF4187"/>
    <property type="match status" value="1"/>
</dbReference>
<sequence length="399" mass="44025">MSSDEDDYLSAKYLVDVPAPAPTKTYSELRKNAQKRGRVKQEQNRVKSRRERELEAREEGLSKSLFERAKEEEAGLGSGNKALSIMMKMGFKPGQSLGNTGDDGGDRDDEREKAQGSPSPSSSPEATRGRTPGFVSAGISSVTPTLSEEVDPASDESQKPHTTHMKVPLPLNEWAGKQGIGLGKRARSPSASERLAKMAKMAEDAKHGDYRSRARDEYNNRRAEGRLGPAQRTCATLDEQAGKEFNALWLNPQNENTFPPGLIDALTLHSDLLLGVIKPLRQGDPTFSAGPDGRVASEAQRLRLQMQVDALQPLHNVDEDDDDGSGKARSSAVSGVDRYTPEILEEATQFLRLQAQDRLQLVLSYLRDRYAYCFWCGIRYDSEEDMANECPGPGEDDHD</sequence>
<dbReference type="InterPro" id="IPR025239">
    <property type="entry name" value="DUF4187"/>
</dbReference>
<gene>
    <name evidence="3" type="ORF">FA13DRAFT_1728315</name>
</gene>
<proteinExistence type="predicted"/>
<evidence type="ECO:0000256" key="1">
    <source>
        <dbReference type="SAM" id="MobiDB-lite"/>
    </source>
</evidence>
<dbReference type="GO" id="GO:0000776">
    <property type="term" value="C:kinetochore"/>
    <property type="evidence" value="ECO:0007669"/>
    <property type="project" value="TreeGrafter"/>
</dbReference>
<keyword evidence="4" id="KW-1185">Reference proteome</keyword>
<dbReference type="Proteomes" id="UP000298030">
    <property type="component" value="Unassembled WGS sequence"/>
</dbReference>
<protein>
    <recommendedName>
        <fullName evidence="2">DUF4187 domain-containing protein</fullName>
    </recommendedName>
</protein>
<dbReference type="InterPro" id="IPR039249">
    <property type="entry name" value="GPATCH11"/>
</dbReference>
<reference evidence="3 4" key="1">
    <citation type="journal article" date="2019" name="Nat. Ecol. Evol.">
        <title>Megaphylogeny resolves global patterns of mushroom evolution.</title>
        <authorList>
            <person name="Varga T."/>
            <person name="Krizsan K."/>
            <person name="Foldi C."/>
            <person name="Dima B."/>
            <person name="Sanchez-Garcia M."/>
            <person name="Sanchez-Ramirez S."/>
            <person name="Szollosi G.J."/>
            <person name="Szarkandi J.G."/>
            <person name="Papp V."/>
            <person name="Albert L."/>
            <person name="Andreopoulos W."/>
            <person name="Angelini C."/>
            <person name="Antonin V."/>
            <person name="Barry K.W."/>
            <person name="Bougher N.L."/>
            <person name="Buchanan P."/>
            <person name="Buyck B."/>
            <person name="Bense V."/>
            <person name="Catcheside P."/>
            <person name="Chovatia M."/>
            <person name="Cooper J."/>
            <person name="Damon W."/>
            <person name="Desjardin D."/>
            <person name="Finy P."/>
            <person name="Geml J."/>
            <person name="Haridas S."/>
            <person name="Hughes K."/>
            <person name="Justo A."/>
            <person name="Karasinski D."/>
            <person name="Kautmanova I."/>
            <person name="Kiss B."/>
            <person name="Kocsube S."/>
            <person name="Kotiranta H."/>
            <person name="LaButti K.M."/>
            <person name="Lechner B.E."/>
            <person name="Liimatainen K."/>
            <person name="Lipzen A."/>
            <person name="Lukacs Z."/>
            <person name="Mihaltcheva S."/>
            <person name="Morgado L.N."/>
            <person name="Niskanen T."/>
            <person name="Noordeloos M.E."/>
            <person name="Ohm R.A."/>
            <person name="Ortiz-Santana B."/>
            <person name="Ovrebo C."/>
            <person name="Racz N."/>
            <person name="Riley R."/>
            <person name="Savchenko A."/>
            <person name="Shiryaev A."/>
            <person name="Soop K."/>
            <person name="Spirin V."/>
            <person name="Szebenyi C."/>
            <person name="Tomsovsky M."/>
            <person name="Tulloss R.E."/>
            <person name="Uehling J."/>
            <person name="Grigoriev I.V."/>
            <person name="Vagvolgyi C."/>
            <person name="Papp T."/>
            <person name="Martin F.M."/>
            <person name="Miettinen O."/>
            <person name="Hibbett D.S."/>
            <person name="Nagy L.G."/>
        </authorList>
    </citation>
    <scope>NUCLEOTIDE SEQUENCE [LARGE SCALE GENOMIC DNA]</scope>
    <source>
        <strain evidence="3 4">FP101781</strain>
    </source>
</reference>
<feature type="region of interest" description="Disordered" evidence="1">
    <location>
        <begin position="314"/>
        <end position="334"/>
    </location>
</feature>
<accession>A0A4Y7TPK3</accession>
<dbReference type="STRING" id="71717.A0A4Y7TPK3"/>
<feature type="domain" description="DUF4187" evidence="2">
    <location>
        <begin position="344"/>
        <end position="398"/>
    </location>
</feature>
<dbReference type="OrthoDB" id="786951at2759"/>
<feature type="compositionally biased region" description="Basic and acidic residues" evidence="1">
    <location>
        <begin position="39"/>
        <end position="73"/>
    </location>
</feature>
<dbReference type="PANTHER" id="PTHR21032:SF0">
    <property type="entry name" value="G PATCH DOMAIN-CONTAINING PROTEIN 11"/>
    <property type="match status" value="1"/>
</dbReference>
<dbReference type="PANTHER" id="PTHR21032">
    <property type="entry name" value="G PATCH DOMAIN-CONTAINING PROTEIN 11"/>
    <property type="match status" value="1"/>
</dbReference>
<feature type="compositionally biased region" description="Polar residues" evidence="1">
    <location>
        <begin position="116"/>
        <end position="125"/>
    </location>
</feature>
<organism evidence="3 4">
    <name type="scientific">Coprinellus micaceus</name>
    <name type="common">Glistening ink-cap mushroom</name>
    <name type="synonym">Coprinus micaceus</name>
    <dbReference type="NCBI Taxonomy" id="71717"/>
    <lineage>
        <taxon>Eukaryota</taxon>
        <taxon>Fungi</taxon>
        <taxon>Dikarya</taxon>
        <taxon>Basidiomycota</taxon>
        <taxon>Agaricomycotina</taxon>
        <taxon>Agaricomycetes</taxon>
        <taxon>Agaricomycetidae</taxon>
        <taxon>Agaricales</taxon>
        <taxon>Agaricineae</taxon>
        <taxon>Psathyrellaceae</taxon>
        <taxon>Coprinellus</taxon>
    </lineage>
</organism>
<dbReference type="Pfam" id="PF13821">
    <property type="entry name" value="DUF4187"/>
    <property type="match status" value="1"/>
</dbReference>
<dbReference type="EMBL" id="QPFP01000007">
    <property type="protein sequence ID" value="TEB35502.1"/>
    <property type="molecule type" value="Genomic_DNA"/>
</dbReference>
<feature type="region of interest" description="Disordered" evidence="1">
    <location>
        <begin position="18"/>
        <end position="167"/>
    </location>
</feature>
<dbReference type="AlphaFoldDB" id="A0A4Y7TPK3"/>
<name>A0A4Y7TPK3_COPMI</name>
<evidence type="ECO:0000259" key="2">
    <source>
        <dbReference type="SMART" id="SM01173"/>
    </source>
</evidence>
<evidence type="ECO:0000313" key="3">
    <source>
        <dbReference type="EMBL" id="TEB35502.1"/>
    </source>
</evidence>
<evidence type="ECO:0000313" key="4">
    <source>
        <dbReference type="Proteomes" id="UP000298030"/>
    </source>
</evidence>
<comment type="caution">
    <text evidence="3">The sequence shown here is derived from an EMBL/GenBank/DDBJ whole genome shotgun (WGS) entry which is preliminary data.</text>
</comment>